<feature type="domain" description="Flavodoxin-like fold" evidence="2">
    <location>
        <begin position="15"/>
        <end position="180"/>
    </location>
</feature>
<evidence type="ECO:0000313" key="3">
    <source>
        <dbReference type="EMBL" id="EOQ88158.1"/>
    </source>
</evidence>
<organism evidence="3 4">
    <name type="scientific">Leptospira yanagawae serovar Saopaulo str. Sao Paulo = ATCC 700523</name>
    <dbReference type="NCBI Taxonomy" id="1249483"/>
    <lineage>
        <taxon>Bacteria</taxon>
        <taxon>Pseudomonadati</taxon>
        <taxon>Spirochaetota</taxon>
        <taxon>Spirochaetia</taxon>
        <taxon>Leptospirales</taxon>
        <taxon>Leptospiraceae</taxon>
        <taxon>Leptospira</taxon>
    </lineage>
</organism>
<dbReference type="GO" id="GO:0009055">
    <property type="term" value="F:electron transfer activity"/>
    <property type="evidence" value="ECO:0007669"/>
    <property type="project" value="TreeGrafter"/>
</dbReference>
<reference evidence="3 4" key="1">
    <citation type="submission" date="2013-04" db="EMBL/GenBank/DDBJ databases">
        <authorList>
            <person name="Harkins D.M."/>
            <person name="Durkin A.S."/>
            <person name="Brinkac L.M."/>
            <person name="Haft D.H."/>
            <person name="Selengut J.D."/>
            <person name="Sanka R."/>
            <person name="DePew J."/>
            <person name="Purushe J."/>
            <person name="Hartskeerl R.A."/>
            <person name="Ahmed A."/>
            <person name="van der Linden H."/>
            <person name="Goris M.G.A."/>
            <person name="Vinetz J.M."/>
            <person name="Sutton G.G."/>
            <person name="Nierman W.C."/>
            <person name="Fouts D.E."/>
        </authorList>
    </citation>
    <scope>NUCLEOTIDE SEQUENCE [LARGE SCALE GENOMIC DNA]</scope>
    <source>
        <strain evidence="3 4">Sao Paulo</strain>
    </source>
</reference>
<proteinExistence type="predicted"/>
<dbReference type="SUPFAM" id="SSF52218">
    <property type="entry name" value="Flavoproteins"/>
    <property type="match status" value="1"/>
</dbReference>
<evidence type="ECO:0000313" key="4">
    <source>
        <dbReference type="Proteomes" id="UP000013996"/>
    </source>
</evidence>
<dbReference type="AlphaFoldDB" id="A0A5E8HBP8"/>
<gene>
    <name evidence="3" type="ORF">LEP1GSC202_3461</name>
</gene>
<keyword evidence="1" id="KW-0560">Oxidoreductase</keyword>
<dbReference type="PANTHER" id="PTHR47307">
    <property type="entry name" value="GLUTATHIONE-REGULATED POTASSIUM-EFFLUX SYSTEM ANCILLARY PROTEIN KEFG"/>
    <property type="match status" value="1"/>
</dbReference>
<dbReference type="InterPro" id="IPR046980">
    <property type="entry name" value="KefG/KefF"/>
</dbReference>
<accession>A0A5E8HBP8</accession>
<dbReference type="GO" id="GO:0010181">
    <property type="term" value="F:FMN binding"/>
    <property type="evidence" value="ECO:0007669"/>
    <property type="project" value="TreeGrafter"/>
</dbReference>
<dbReference type="EMBL" id="AOGX02000024">
    <property type="protein sequence ID" value="EOQ88158.1"/>
    <property type="molecule type" value="Genomic_DNA"/>
</dbReference>
<comment type="caution">
    <text evidence="3">The sequence shown here is derived from an EMBL/GenBank/DDBJ whole genome shotgun (WGS) entry which is preliminary data.</text>
</comment>
<sequence>MLPWKCLFPLTFMAKILILLAHPFLERSKANQMLLDSIPISEDITLRDLYELYPHFTINVKEEQSYLQSHDVILFQHPFYWYSCPPLLKQWIDSVLEDGWAYGKNGNFLKGKKWIQAITTGGSSSAYTKEGFHGHSIEEFLLPFQRTAELCKMEYKKPFLVQGTFHLKEDEFQKESIRYKNFILENLEANHG</sequence>
<name>A0A5E8HBP8_9LEPT</name>
<dbReference type="PANTHER" id="PTHR47307:SF1">
    <property type="entry name" value="GLUTATHIONE-REGULATED POTASSIUM-EFFLUX SYSTEM ANCILLARY PROTEIN KEFG"/>
    <property type="match status" value="1"/>
</dbReference>
<dbReference type="InterPro" id="IPR003680">
    <property type="entry name" value="Flavodoxin_fold"/>
</dbReference>
<evidence type="ECO:0000259" key="2">
    <source>
        <dbReference type="Pfam" id="PF02525"/>
    </source>
</evidence>
<protein>
    <submittedName>
        <fullName evidence="3">Putative glutathione-regulated potassium-efflux system ancillary protein KefF</fullName>
    </submittedName>
</protein>
<dbReference type="STRING" id="1249483.LEP1GSC202_3461"/>
<dbReference type="Pfam" id="PF02525">
    <property type="entry name" value="Flavodoxin_2"/>
    <property type="match status" value="1"/>
</dbReference>
<evidence type="ECO:0000256" key="1">
    <source>
        <dbReference type="ARBA" id="ARBA00023002"/>
    </source>
</evidence>
<dbReference type="InterPro" id="IPR029039">
    <property type="entry name" value="Flavoprotein-like_sf"/>
</dbReference>
<dbReference type="GO" id="GO:0003955">
    <property type="term" value="F:NAD(P)H dehydrogenase (quinone) activity"/>
    <property type="evidence" value="ECO:0007669"/>
    <property type="project" value="TreeGrafter"/>
</dbReference>
<dbReference type="Proteomes" id="UP000013996">
    <property type="component" value="Unassembled WGS sequence"/>
</dbReference>
<dbReference type="Gene3D" id="3.40.50.360">
    <property type="match status" value="1"/>
</dbReference>